<comment type="caution">
    <text evidence="2">The sequence shown here is derived from an EMBL/GenBank/DDBJ whole genome shotgun (WGS) entry which is preliminary data.</text>
</comment>
<evidence type="ECO:0000313" key="3">
    <source>
        <dbReference type="Proteomes" id="UP001372834"/>
    </source>
</evidence>
<organism evidence="2 3">
    <name type="scientific">Polyplax serrata</name>
    <name type="common">Common mouse louse</name>
    <dbReference type="NCBI Taxonomy" id="468196"/>
    <lineage>
        <taxon>Eukaryota</taxon>
        <taxon>Metazoa</taxon>
        <taxon>Ecdysozoa</taxon>
        <taxon>Arthropoda</taxon>
        <taxon>Hexapoda</taxon>
        <taxon>Insecta</taxon>
        <taxon>Pterygota</taxon>
        <taxon>Neoptera</taxon>
        <taxon>Paraneoptera</taxon>
        <taxon>Psocodea</taxon>
        <taxon>Troctomorpha</taxon>
        <taxon>Phthiraptera</taxon>
        <taxon>Anoplura</taxon>
        <taxon>Polyplacidae</taxon>
        <taxon>Polyplax</taxon>
    </lineage>
</organism>
<feature type="region of interest" description="Disordered" evidence="1">
    <location>
        <begin position="1"/>
        <end position="30"/>
    </location>
</feature>
<dbReference type="AlphaFoldDB" id="A0AAN8P615"/>
<accession>A0AAN8P615</accession>
<reference evidence="2 3" key="1">
    <citation type="submission" date="2023-10" db="EMBL/GenBank/DDBJ databases">
        <title>Genomes of two closely related lineages of the louse Polyplax serrata with different host specificities.</title>
        <authorList>
            <person name="Martinu J."/>
            <person name="Tarabai H."/>
            <person name="Stefka J."/>
            <person name="Hypsa V."/>
        </authorList>
    </citation>
    <scope>NUCLEOTIDE SEQUENCE [LARGE SCALE GENOMIC DNA]</scope>
    <source>
        <strain evidence="2">HR10_N</strain>
    </source>
</reference>
<dbReference type="Proteomes" id="UP001372834">
    <property type="component" value="Unassembled WGS sequence"/>
</dbReference>
<gene>
    <name evidence="2" type="ORF">RUM43_012736</name>
</gene>
<protein>
    <submittedName>
        <fullName evidence="2">Uncharacterized protein</fullName>
    </submittedName>
</protein>
<sequence>MRALMKAQGMLSPESERRHDGHDFGATSSKDKEILNFHSLSGDELERPGEEDTVWASLEKHQYLFNSIDF</sequence>
<feature type="compositionally biased region" description="Basic and acidic residues" evidence="1">
    <location>
        <begin position="14"/>
        <end position="30"/>
    </location>
</feature>
<evidence type="ECO:0000313" key="2">
    <source>
        <dbReference type="EMBL" id="KAK6632993.1"/>
    </source>
</evidence>
<name>A0AAN8P615_POLSC</name>
<dbReference type="EMBL" id="JAWJWE010000006">
    <property type="protein sequence ID" value="KAK6632993.1"/>
    <property type="molecule type" value="Genomic_DNA"/>
</dbReference>
<evidence type="ECO:0000256" key="1">
    <source>
        <dbReference type="SAM" id="MobiDB-lite"/>
    </source>
</evidence>
<proteinExistence type="predicted"/>